<name>A0A2U7UBL6_9VIRU</name>
<accession>A0A2U7UBL6</accession>
<sequence length="121" mass="12857">MAWRLGAGRDRPVTGCSRSTSPSNKKEPPETQTPKASEAQKGAAQQKAPASFRLLVFLSSHAKEAGDAGGTRRMPTQSPKQSPNCQMGPIGPTKCLWRRVSVCSMRPATVANGERAPPSTP</sequence>
<feature type="region of interest" description="Disordered" evidence="1">
    <location>
        <begin position="1"/>
        <end position="48"/>
    </location>
</feature>
<feature type="region of interest" description="Disordered" evidence="1">
    <location>
        <begin position="63"/>
        <end position="90"/>
    </location>
</feature>
<organism evidence="2">
    <name type="scientific">Pandoravirus neocaledonia</name>
    <dbReference type="NCBI Taxonomy" id="2107708"/>
    <lineage>
        <taxon>Viruses</taxon>
        <taxon>Pandoravirus</taxon>
    </lineage>
</organism>
<dbReference type="GeneID" id="36842139"/>
<dbReference type="Proteomes" id="UP000249287">
    <property type="component" value="Segment"/>
</dbReference>
<proteinExistence type="predicted"/>
<dbReference type="EMBL" id="MG011690">
    <property type="protein sequence ID" value="AVK75834.1"/>
    <property type="molecule type" value="Genomic_DNA"/>
</dbReference>
<evidence type="ECO:0000256" key="1">
    <source>
        <dbReference type="SAM" id="MobiDB-lite"/>
    </source>
</evidence>
<dbReference type="RefSeq" id="YP_009481837.1">
    <property type="nucleotide sequence ID" value="NC_037666.1"/>
</dbReference>
<feature type="compositionally biased region" description="Low complexity" evidence="1">
    <location>
        <begin position="35"/>
        <end position="48"/>
    </location>
</feature>
<protein>
    <submittedName>
        <fullName evidence="2">Uncharacterized protein</fullName>
    </submittedName>
</protein>
<gene>
    <name evidence="2" type="ORF">pneo_cds_227</name>
</gene>
<evidence type="ECO:0000313" key="2">
    <source>
        <dbReference type="EMBL" id="AVK75834.1"/>
    </source>
</evidence>
<feature type="compositionally biased region" description="Polar residues" evidence="1">
    <location>
        <begin position="74"/>
        <end position="85"/>
    </location>
</feature>
<reference evidence="2" key="1">
    <citation type="journal article" date="2018" name="Nat. Commun.">
        <title>Diversity and evolution of the emerging Pandoraviridae family.</title>
        <authorList>
            <person name="Legendre M."/>
            <person name="Fabre E."/>
            <person name="Poirot O."/>
            <person name="Jeudy S."/>
            <person name="Lartigue A."/>
            <person name="Alempic J.M."/>
            <person name="Beucher L."/>
            <person name="Philippe N."/>
            <person name="Bertaux L."/>
            <person name="Christo-Foroux E."/>
            <person name="Labadie K."/>
            <person name="Coute Y."/>
            <person name="Abergel C."/>
            <person name="Claverie J.M."/>
        </authorList>
    </citation>
    <scope>NUCLEOTIDE SEQUENCE [LARGE SCALE GENOMIC DNA]</scope>
    <source>
        <strain evidence="2">Neocaledonia</strain>
    </source>
</reference>
<dbReference type="KEGG" id="vg:36842139"/>